<proteinExistence type="predicted"/>
<protein>
    <submittedName>
        <fullName evidence="1">Uncharacterized protein</fullName>
    </submittedName>
</protein>
<accession>E3BL98</accession>
<evidence type="ECO:0000313" key="1">
    <source>
        <dbReference type="EMBL" id="EFP96194.1"/>
    </source>
</evidence>
<keyword evidence="2" id="KW-1185">Reference proteome</keyword>
<gene>
    <name evidence="1" type="ORF">VIBC2010_03782</name>
</gene>
<name>E3BL98_9VIBR</name>
<comment type="caution">
    <text evidence="1">The sequence shown here is derived from an EMBL/GenBank/DDBJ whole genome shotgun (WGS) entry which is preliminary data.</text>
</comment>
<evidence type="ECO:0000313" key="2">
    <source>
        <dbReference type="Proteomes" id="UP000002943"/>
    </source>
</evidence>
<reference evidence="1 2" key="1">
    <citation type="journal article" date="2012" name="Int. J. Syst. Evol. Microbiol.">
        <title>Vibrio caribbeanicus sp. nov., isolated from the marine sponge Scleritoderma cyanea.</title>
        <authorList>
            <person name="Hoffmann M."/>
            <person name="Monday S.R."/>
            <person name="Allard M.W."/>
            <person name="Strain E.A."/>
            <person name="Whittaker P."/>
            <person name="Naum M."/>
            <person name="McCarthy P.J."/>
            <person name="Lopez J.V."/>
            <person name="Fischer M."/>
            <person name="Brown E.W."/>
        </authorList>
    </citation>
    <scope>NUCLEOTIDE SEQUENCE [LARGE SCALE GENOMIC DNA]</scope>
    <source>
        <strain evidence="1 2">ATCC BAA-2122</strain>
    </source>
</reference>
<dbReference type="EMBL" id="AEIU01000076">
    <property type="protein sequence ID" value="EFP96194.1"/>
    <property type="molecule type" value="Genomic_DNA"/>
</dbReference>
<dbReference type="AlphaFoldDB" id="E3BL98"/>
<sequence>MFILGRFLFLSVFIAISISVQARSIISGQLAKADEFPFIAALYSKGSTP</sequence>
<dbReference type="Proteomes" id="UP000002943">
    <property type="component" value="Unassembled WGS sequence"/>
</dbReference>
<organism evidence="1 2">
    <name type="scientific">Vibrio caribbeanicus ATCC BAA-2122</name>
    <dbReference type="NCBI Taxonomy" id="796620"/>
    <lineage>
        <taxon>Bacteria</taxon>
        <taxon>Pseudomonadati</taxon>
        <taxon>Pseudomonadota</taxon>
        <taxon>Gammaproteobacteria</taxon>
        <taxon>Vibrionales</taxon>
        <taxon>Vibrionaceae</taxon>
        <taxon>Vibrio</taxon>
    </lineage>
</organism>